<dbReference type="Pfam" id="PF00486">
    <property type="entry name" value="Trans_reg_C"/>
    <property type="match status" value="1"/>
</dbReference>
<dbReference type="Gene3D" id="1.10.10.10">
    <property type="entry name" value="Winged helix-like DNA-binding domain superfamily/Winged helix DNA-binding domain"/>
    <property type="match status" value="1"/>
</dbReference>
<keyword evidence="2" id="KW-0597">Phosphoprotein</keyword>
<dbReference type="CDD" id="cd00383">
    <property type="entry name" value="trans_reg_C"/>
    <property type="match status" value="1"/>
</dbReference>
<organism evidence="6 7">
    <name type="scientific">Sphingomonas abietis</name>
    <dbReference type="NCBI Taxonomy" id="3012344"/>
    <lineage>
        <taxon>Bacteria</taxon>
        <taxon>Pseudomonadati</taxon>
        <taxon>Pseudomonadota</taxon>
        <taxon>Alphaproteobacteria</taxon>
        <taxon>Sphingomonadales</taxon>
        <taxon>Sphingomonadaceae</taxon>
        <taxon>Sphingomonas</taxon>
    </lineage>
</organism>
<dbReference type="RefSeq" id="WP_270076046.1">
    <property type="nucleotide sequence ID" value="NZ_CP115174.1"/>
</dbReference>
<dbReference type="SMART" id="SM00862">
    <property type="entry name" value="Trans_reg_C"/>
    <property type="match status" value="1"/>
</dbReference>
<dbReference type="InterPro" id="IPR011006">
    <property type="entry name" value="CheY-like_superfamily"/>
</dbReference>
<protein>
    <submittedName>
        <fullName evidence="6">Response regulator transcription factor</fullName>
    </submittedName>
</protein>
<feature type="domain" description="OmpR/PhoB-type" evidence="5">
    <location>
        <begin position="123"/>
        <end position="221"/>
    </location>
</feature>
<dbReference type="SMART" id="SM00448">
    <property type="entry name" value="REC"/>
    <property type="match status" value="1"/>
</dbReference>
<evidence type="ECO:0000313" key="7">
    <source>
        <dbReference type="Proteomes" id="UP001210865"/>
    </source>
</evidence>
<gene>
    <name evidence="6" type="ORF">PBT88_14540</name>
</gene>
<dbReference type="Proteomes" id="UP001210865">
    <property type="component" value="Chromosome"/>
</dbReference>
<evidence type="ECO:0000256" key="1">
    <source>
        <dbReference type="ARBA" id="ARBA00023125"/>
    </source>
</evidence>
<evidence type="ECO:0000313" key="6">
    <source>
        <dbReference type="EMBL" id="WBO21397.1"/>
    </source>
</evidence>
<keyword evidence="7" id="KW-1185">Reference proteome</keyword>
<dbReference type="PROSITE" id="PS51755">
    <property type="entry name" value="OMPR_PHOB"/>
    <property type="match status" value="1"/>
</dbReference>
<feature type="domain" description="Response regulatory" evidence="4">
    <location>
        <begin position="2"/>
        <end position="116"/>
    </location>
</feature>
<dbReference type="Gene3D" id="3.40.50.2300">
    <property type="match status" value="1"/>
</dbReference>
<accession>A0ABY7NLE7</accession>
<reference evidence="6 7" key="1">
    <citation type="submission" date="2022-12" db="EMBL/GenBank/DDBJ databases">
        <title>Sphingomonas abieness sp. nov., an endophytic bacterium isolated from Abies koreana.</title>
        <authorList>
            <person name="Jiang L."/>
            <person name="Lee J."/>
        </authorList>
    </citation>
    <scope>NUCLEOTIDE SEQUENCE [LARGE SCALE GENOMIC DNA]</scope>
    <source>
        <strain evidence="7">PAMB 00755</strain>
    </source>
</reference>
<dbReference type="InterPro" id="IPR039420">
    <property type="entry name" value="WalR-like"/>
</dbReference>
<dbReference type="Gene3D" id="6.10.250.690">
    <property type="match status" value="1"/>
</dbReference>
<keyword evidence="1 3" id="KW-0238">DNA-binding</keyword>
<feature type="DNA-binding region" description="OmpR/PhoB-type" evidence="3">
    <location>
        <begin position="123"/>
        <end position="221"/>
    </location>
</feature>
<sequence length="223" mass="24621">MRLLIVEDDLELAEAVKAGLGRRGLSLDHAPSCGDAEAMLGAMTYGAIVLDLGLSDGDGLDLLRKVRAGEHSVPIMILSARGDIPDRLSGLNAGADDYLVKPFDMDELAARLRALLRRGALQESQLTIGNLQFDRFSRELSIDGVSVGLSAREGEIMELLLRRPERVVTKRYVEDQLFGMDEGLGSNAVEVYIHRLRRKLEKREATAHIETIRGVGYILRRVE</sequence>
<evidence type="ECO:0000256" key="3">
    <source>
        <dbReference type="PROSITE-ProRule" id="PRU01091"/>
    </source>
</evidence>
<dbReference type="InterPro" id="IPR036388">
    <property type="entry name" value="WH-like_DNA-bd_sf"/>
</dbReference>
<feature type="modified residue" description="4-aspartylphosphate" evidence="2">
    <location>
        <position position="51"/>
    </location>
</feature>
<dbReference type="PANTHER" id="PTHR48111:SF36">
    <property type="entry name" value="TRANSCRIPTIONAL REGULATORY PROTEIN CUTR"/>
    <property type="match status" value="1"/>
</dbReference>
<dbReference type="PROSITE" id="PS50110">
    <property type="entry name" value="RESPONSE_REGULATORY"/>
    <property type="match status" value="1"/>
</dbReference>
<evidence type="ECO:0000259" key="5">
    <source>
        <dbReference type="PROSITE" id="PS51755"/>
    </source>
</evidence>
<dbReference type="SUPFAM" id="SSF52172">
    <property type="entry name" value="CheY-like"/>
    <property type="match status" value="1"/>
</dbReference>
<dbReference type="InterPro" id="IPR001789">
    <property type="entry name" value="Sig_transdc_resp-reg_receiver"/>
</dbReference>
<dbReference type="EMBL" id="CP115174">
    <property type="protein sequence ID" value="WBO21397.1"/>
    <property type="molecule type" value="Genomic_DNA"/>
</dbReference>
<evidence type="ECO:0000259" key="4">
    <source>
        <dbReference type="PROSITE" id="PS50110"/>
    </source>
</evidence>
<dbReference type="Pfam" id="PF00072">
    <property type="entry name" value="Response_reg"/>
    <property type="match status" value="1"/>
</dbReference>
<name>A0ABY7NLE7_9SPHN</name>
<dbReference type="InterPro" id="IPR001867">
    <property type="entry name" value="OmpR/PhoB-type_DNA-bd"/>
</dbReference>
<proteinExistence type="predicted"/>
<dbReference type="PANTHER" id="PTHR48111">
    <property type="entry name" value="REGULATOR OF RPOS"/>
    <property type="match status" value="1"/>
</dbReference>
<evidence type="ECO:0000256" key="2">
    <source>
        <dbReference type="PROSITE-ProRule" id="PRU00169"/>
    </source>
</evidence>